<organism evidence="2 3">
    <name type="scientific">Halopseudomonas formosensis</name>
    <dbReference type="NCBI Taxonomy" id="1002526"/>
    <lineage>
        <taxon>Bacteria</taxon>
        <taxon>Pseudomonadati</taxon>
        <taxon>Pseudomonadota</taxon>
        <taxon>Gammaproteobacteria</taxon>
        <taxon>Pseudomonadales</taxon>
        <taxon>Pseudomonadaceae</taxon>
        <taxon>Halopseudomonas</taxon>
    </lineage>
</organism>
<dbReference type="Proteomes" id="UP000242815">
    <property type="component" value="Unassembled WGS sequence"/>
</dbReference>
<dbReference type="RefSeq" id="WP_090540458.1">
    <property type="nucleotide sequence ID" value="NZ_FOYD01000012.1"/>
</dbReference>
<dbReference type="STRING" id="1002526.SAMN05216578_1127"/>
<name>A0A1I6C3I7_9GAMM</name>
<dbReference type="OrthoDB" id="7029556at2"/>
<accession>A0A1I6C3I7</accession>
<reference evidence="2 3" key="1">
    <citation type="submission" date="2016-10" db="EMBL/GenBank/DDBJ databases">
        <authorList>
            <person name="de Groot N.N."/>
        </authorList>
    </citation>
    <scope>NUCLEOTIDE SEQUENCE [LARGE SCALE GENOMIC DNA]</scope>
    <source>
        <strain evidence="2 3">JCM 18415</strain>
    </source>
</reference>
<gene>
    <name evidence="2" type="ORF">SAMN05216578_1127</name>
</gene>
<feature type="domain" description="Type 4 fimbrial biogenesis protein PilX N-terminal" evidence="1">
    <location>
        <begin position="13"/>
        <end position="63"/>
    </location>
</feature>
<dbReference type="InterPro" id="IPR025746">
    <property type="entry name" value="PilX_N_dom"/>
</dbReference>
<sequence length="193" mass="21153">MKNLTYSETGKQRGAVLVVALVFLLILTTLAVTNMREVALDSRITSNMVDQRNLFNAAEAGLKDAEYRTIGTLIPIPGRYGPEAALRPLNAVSTCTNAVTAPCLLNMQPQYGQDFDTAGHFKSYSPDETTTFNESINWYALPAPGGASEGEAENPEYGNMLLGLGTFRYEVNSNAVRNDSETRLRGTVFRIYN</sequence>
<dbReference type="AlphaFoldDB" id="A0A1I6C3I7"/>
<proteinExistence type="predicted"/>
<evidence type="ECO:0000313" key="2">
    <source>
        <dbReference type="EMBL" id="SFQ87760.1"/>
    </source>
</evidence>
<evidence type="ECO:0000259" key="1">
    <source>
        <dbReference type="Pfam" id="PF14341"/>
    </source>
</evidence>
<evidence type="ECO:0000313" key="3">
    <source>
        <dbReference type="Proteomes" id="UP000242815"/>
    </source>
</evidence>
<protein>
    <submittedName>
        <fullName evidence="2">Type IV pilus assembly protein PilX</fullName>
    </submittedName>
</protein>
<dbReference type="EMBL" id="FOYD01000012">
    <property type="protein sequence ID" value="SFQ87760.1"/>
    <property type="molecule type" value="Genomic_DNA"/>
</dbReference>
<dbReference type="Pfam" id="PF14341">
    <property type="entry name" value="PilX_N"/>
    <property type="match status" value="1"/>
</dbReference>